<dbReference type="InterPro" id="IPR051049">
    <property type="entry name" value="Dienelactone_hydrolase-like"/>
</dbReference>
<dbReference type="PANTHER" id="PTHR46623">
    <property type="entry name" value="CARBOXYMETHYLENEBUTENOLIDASE-RELATED"/>
    <property type="match status" value="1"/>
</dbReference>
<sequence>MRTNEMRRTFLAASAAALAFATTGVAIAKAPSVTEKDVTIKTPDGEADAVLFTPAGKGAWPAVILWHDLAGLRPAYREMGRKLAAQGYVVLEPNAFYRSARATGAEINMADPEVRKVQMAYRAATTDDGIARDAIAYVAYLDTLKQTATKKKAGTIGYDVGASYAIRTAAALPDRIAAVGSAYGLGIATARPNSPHLIIGKTKATYYIASAKDDDAREPDDKTDLARAITDAKLPGTVEVYPANHGWAIPGGPNYDAAATGRVWGEFLKLLKARLK</sequence>
<dbReference type="Gene3D" id="3.40.50.1820">
    <property type="entry name" value="alpha/beta hydrolase"/>
    <property type="match status" value="1"/>
</dbReference>
<dbReference type="PANTHER" id="PTHR46623:SF10">
    <property type="entry name" value="CARBOXYMETHYLENEBUTENOLIDASE HOMOLOG"/>
    <property type="match status" value="1"/>
</dbReference>
<dbReference type="AlphaFoldDB" id="A0A9X1DDU2"/>
<dbReference type="SUPFAM" id="SSF53474">
    <property type="entry name" value="alpha/beta-Hydrolases"/>
    <property type="match status" value="1"/>
</dbReference>
<gene>
    <name evidence="3" type="ORF">KK488_14770</name>
</gene>
<keyword evidence="1" id="KW-0732">Signal</keyword>
<dbReference type="RefSeq" id="WP_214624466.1">
    <property type="nucleotide sequence ID" value="NZ_JAHGAW010000009.1"/>
</dbReference>
<evidence type="ECO:0000313" key="3">
    <source>
        <dbReference type="EMBL" id="MBT2188216.1"/>
    </source>
</evidence>
<proteinExistence type="predicted"/>
<dbReference type="InterPro" id="IPR029058">
    <property type="entry name" value="AB_hydrolase_fold"/>
</dbReference>
<keyword evidence="3" id="KW-0378">Hydrolase</keyword>
<dbReference type="Pfam" id="PF01738">
    <property type="entry name" value="DLH"/>
    <property type="match status" value="1"/>
</dbReference>
<dbReference type="Proteomes" id="UP001138757">
    <property type="component" value="Unassembled WGS sequence"/>
</dbReference>
<dbReference type="InterPro" id="IPR006311">
    <property type="entry name" value="TAT_signal"/>
</dbReference>
<feature type="signal peptide" evidence="1">
    <location>
        <begin position="1"/>
        <end position="28"/>
    </location>
</feature>
<protein>
    <submittedName>
        <fullName evidence="3">Dienelactone hydrolase family protein</fullName>
    </submittedName>
</protein>
<dbReference type="PROSITE" id="PS51318">
    <property type="entry name" value="TAT"/>
    <property type="match status" value="1"/>
</dbReference>
<evidence type="ECO:0000256" key="1">
    <source>
        <dbReference type="SAM" id="SignalP"/>
    </source>
</evidence>
<comment type="caution">
    <text evidence="3">The sequence shown here is derived from an EMBL/GenBank/DDBJ whole genome shotgun (WGS) entry which is preliminary data.</text>
</comment>
<feature type="chain" id="PRO_5040906486" evidence="1">
    <location>
        <begin position="29"/>
        <end position="276"/>
    </location>
</feature>
<feature type="domain" description="Dienelactone hydrolase" evidence="2">
    <location>
        <begin position="48"/>
        <end position="273"/>
    </location>
</feature>
<evidence type="ECO:0000313" key="4">
    <source>
        <dbReference type="Proteomes" id="UP001138757"/>
    </source>
</evidence>
<accession>A0A9X1DDU2</accession>
<organism evidence="3 4">
    <name type="scientific">Sphingobium nicotianae</name>
    <dbReference type="NCBI Taxonomy" id="2782607"/>
    <lineage>
        <taxon>Bacteria</taxon>
        <taxon>Pseudomonadati</taxon>
        <taxon>Pseudomonadota</taxon>
        <taxon>Alphaproteobacteria</taxon>
        <taxon>Sphingomonadales</taxon>
        <taxon>Sphingomonadaceae</taxon>
        <taxon>Sphingobium</taxon>
    </lineage>
</organism>
<dbReference type="EMBL" id="JAHGAW010000009">
    <property type="protein sequence ID" value="MBT2188216.1"/>
    <property type="molecule type" value="Genomic_DNA"/>
</dbReference>
<name>A0A9X1DDU2_9SPHN</name>
<evidence type="ECO:0000259" key="2">
    <source>
        <dbReference type="Pfam" id="PF01738"/>
    </source>
</evidence>
<reference evidence="3" key="1">
    <citation type="submission" date="2021-05" db="EMBL/GenBank/DDBJ databases">
        <title>Genome of Sphingobium sp. strain.</title>
        <authorList>
            <person name="Fan R."/>
        </authorList>
    </citation>
    <scope>NUCLEOTIDE SEQUENCE</scope>
    <source>
        <strain evidence="3">H33</strain>
    </source>
</reference>
<keyword evidence="4" id="KW-1185">Reference proteome</keyword>
<dbReference type="InterPro" id="IPR002925">
    <property type="entry name" value="Dienelactn_hydro"/>
</dbReference>
<dbReference type="GO" id="GO:0016787">
    <property type="term" value="F:hydrolase activity"/>
    <property type="evidence" value="ECO:0007669"/>
    <property type="project" value="UniProtKB-KW"/>
</dbReference>